<dbReference type="PANTHER" id="PTHR42895:SF2">
    <property type="entry name" value="IRON-SULFUR CLUSTER PROTEIN"/>
    <property type="match status" value="1"/>
</dbReference>
<dbReference type="InterPro" id="IPR001041">
    <property type="entry name" value="2Fe-2S_ferredoxin-type"/>
</dbReference>
<dbReference type="CDD" id="cd00207">
    <property type="entry name" value="fer2"/>
    <property type="match status" value="1"/>
</dbReference>
<organism evidence="2">
    <name type="scientific">marine sediment metagenome</name>
    <dbReference type="NCBI Taxonomy" id="412755"/>
    <lineage>
        <taxon>unclassified sequences</taxon>
        <taxon>metagenomes</taxon>
        <taxon>ecological metagenomes</taxon>
    </lineage>
</organism>
<feature type="domain" description="2Fe-2S ferredoxin-type" evidence="1">
    <location>
        <begin position="2"/>
        <end position="91"/>
    </location>
</feature>
<dbReference type="GO" id="GO:0051536">
    <property type="term" value="F:iron-sulfur cluster binding"/>
    <property type="evidence" value="ECO:0007669"/>
    <property type="project" value="InterPro"/>
</dbReference>
<dbReference type="InterPro" id="IPR012675">
    <property type="entry name" value="Beta-grasp_dom_sf"/>
</dbReference>
<feature type="non-terminal residue" evidence="2">
    <location>
        <position position="409"/>
    </location>
</feature>
<dbReference type="Gene3D" id="3.30.420.480">
    <property type="entry name" value="Domain of unknown function (DUF4445)"/>
    <property type="match status" value="1"/>
</dbReference>
<protein>
    <recommendedName>
        <fullName evidence="1">2Fe-2S ferredoxin-type domain-containing protein</fullName>
    </recommendedName>
</protein>
<proteinExistence type="predicted"/>
<dbReference type="InterPro" id="IPR042259">
    <property type="entry name" value="Raco-like_middle_sf"/>
</dbReference>
<dbReference type="PANTHER" id="PTHR42895">
    <property type="entry name" value="IRON-SULFUR CLUSTER-BINDING PROTEIN-RELATED"/>
    <property type="match status" value="1"/>
</dbReference>
<dbReference type="InterPro" id="IPR043129">
    <property type="entry name" value="ATPase_NBD"/>
</dbReference>
<reference evidence="2" key="1">
    <citation type="journal article" date="2015" name="Nature">
        <title>Complex archaea that bridge the gap between prokaryotes and eukaryotes.</title>
        <authorList>
            <person name="Spang A."/>
            <person name="Saw J.H."/>
            <person name="Jorgensen S.L."/>
            <person name="Zaremba-Niedzwiedzka K."/>
            <person name="Martijn J."/>
            <person name="Lind A.E."/>
            <person name="van Eijk R."/>
            <person name="Schleper C."/>
            <person name="Guy L."/>
            <person name="Ettema T.J."/>
        </authorList>
    </citation>
    <scope>NUCLEOTIDE SEQUENCE</scope>
</reference>
<dbReference type="SUPFAM" id="SSF53067">
    <property type="entry name" value="Actin-like ATPase domain"/>
    <property type="match status" value="1"/>
</dbReference>
<dbReference type="Gene3D" id="3.10.20.880">
    <property type="match status" value="1"/>
</dbReference>
<dbReference type="InterPro" id="IPR027980">
    <property type="entry name" value="RACo_C"/>
</dbReference>
<dbReference type="Pfam" id="PF17650">
    <property type="entry name" value="RACo_linker"/>
    <property type="match status" value="1"/>
</dbReference>
<dbReference type="SUPFAM" id="SSF54292">
    <property type="entry name" value="2Fe-2S ferredoxin-like"/>
    <property type="match status" value="1"/>
</dbReference>
<dbReference type="InterPro" id="IPR041414">
    <property type="entry name" value="Raco-like_middle"/>
</dbReference>
<dbReference type="InterPro" id="IPR052911">
    <property type="entry name" value="Corrinoid_activation_enz"/>
</dbReference>
<dbReference type="AlphaFoldDB" id="A0A0F9LBG7"/>
<dbReference type="Pfam" id="PF00111">
    <property type="entry name" value="Fer2"/>
    <property type="match status" value="1"/>
</dbReference>
<evidence type="ECO:0000259" key="1">
    <source>
        <dbReference type="PROSITE" id="PS51085"/>
    </source>
</evidence>
<dbReference type="Gene3D" id="3.10.20.30">
    <property type="match status" value="1"/>
</dbReference>
<evidence type="ECO:0000313" key="2">
    <source>
        <dbReference type="EMBL" id="KKM61405.1"/>
    </source>
</evidence>
<sequence length="409" mass="44575">MPKVNFLPDNVTVEVEKGENLLRTAMQGEVHLSATCGGSGTCGKCRVVLEKGKLDSLDTELLTDEEKKKGYYLACLCKVVEDVQVRVPIETRRGERAVLDRLREAAAFGVMLTTEDIHALVDFKVDPLIKKVYVEVEEPTLDNNADDLSRLLVALKKDGYEELTVDYDALKDLADELREKDFKVTVSILTLDHNKTVTRIEAGDTTKNNLALAYDIGTTTLYAEVIDLDTGEILSFASDYNPQISFGEDVISRIVFSAKGDGLKKLKKAVIDDFNKLTKEALEKAGRKSEEISIISAAGNTTMAHLFLGISPKNIRKEPYIPTVTHWPAVKSSKIGLKAPDGSRTFVVPGRASYVGGDITAGILASGMYKTDKLTLYIDIGTNGEIALGNKDWLMAVSCSAGPAFEGGT</sequence>
<dbReference type="InterPro" id="IPR036010">
    <property type="entry name" value="2Fe-2S_ferredoxin-like_sf"/>
</dbReference>
<dbReference type="Pfam" id="PF17651">
    <property type="entry name" value="Raco_middle"/>
    <property type="match status" value="1"/>
</dbReference>
<dbReference type="PROSITE" id="PS51085">
    <property type="entry name" value="2FE2S_FER_2"/>
    <property type="match status" value="1"/>
</dbReference>
<name>A0A0F9LBG7_9ZZZZ</name>
<comment type="caution">
    <text evidence="2">The sequence shown here is derived from an EMBL/GenBank/DDBJ whole genome shotgun (WGS) entry which is preliminary data.</text>
</comment>
<dbReference type="EMBL" id="LAZR01011489">
    <property type="protein sequence ID" value="KKM61405.1"/>
    <property type="molecule type" value="Genomic_DNA"/>
</dbReference>
<dbReference type="InterPro" id="IPR040506">
    <property type="entry name" value="RACo_linker"/>
</dbReference>
<accession>A0A0F9LBG7</accession>
<dbReference type="Pfam" id="PF14574">
    <property type="entry name" value="RACo_C_ter"/>
    <property type="match status" value="1"/>
</dbReference>
<gene>
    <name evidence="2" type="ORF">LCGC14_1532080</name>
</gene>